<reference evidence="1 2" key="1">
    <citation type="submission" date="2012-10" db="EMBL/GenBank/DDBJ databases">
        <title>Genome sequence of Vibrio Cholerae HENC-02.</title>
        <authorList>
            <person name="Eppinger M."/>
            <person name="Hasan N.A."/>
            <person name="Sengamalay N."/>
            <person name="Hine E."/>
            <person name="Su Q."/>
            <person name="Daugherty S.C."/>
            <person name="Young S."/>
            <person name="Sadzewicz L."/>
            <person name="Tallon L."/>
            <person name="Cebula T.A."/>
            <person name="Ravel J."/>
            <person name="Colwell R.R."/>
        </authorList>
    </citation>
    <scope>NUCLEOTIDE SEQUENCE [LARGE SCALE GENOMIC DNA]</scope>
    <source>
        <strain evidence="1 2">HENC-02</strain>
    </source>
</reference>
<protein>
    <submittedName>
        <fullName evidence="1">Uncharacterized protein</fullName>
    </submittedName>
</protein>
<evidence type="ECO:0000313" key="2">
    <source>
        <dbReference type="Proteomes" id="UP000008367"/>
    </source>
</evidence>
<evidence type="ECO:0000313" key="1">
    <source>
        <dbReference type="EMBL" id="EKM29056.1"/>
    </source>
</evidence>
<name>A0A454CRL3_VIBHA</name>
<dbReference type="EMBL" id="AJSR01002255">
    <property type="protein sequence ID" value="EKM29056.1"/>
    <property type="molecule type" value="Genomic_DNA"/>
</dbReference>
<sequence length="27" mass="3019">MWLPTLLCALIIAFCLSRSYSGSFIIV</sequence>
<feature type="non-terminal residue" evidence="1">
    <location>
        <position position="27"/>
    </location>
</feature>
<comment type="caution">
    <text evidence="1">The sequence shown here is derived from an EMBL/GenBank/DDBJ whole genome shotgun (WGS) entry which is preliminary data.</text>
</comment>
<dbReference type="Proteomes" id="UP000008367">
    <property type="component" value="Unassembled WGS sequence"/>
</dbReference>
<accession>A0A454CRL3</accession>
<organism evidence="1 2">
    <name type="scientific">Vibrio harveyi</name>
    <name type="common">Beneckea harveyi</name>
    <dbReference type="NCBI Taxonomy" id="669"/>
    <lineage>
        <taxon>Bacteria</taxon>
        <taxon>Pseudomonadati</taxon>
        <taxon>Pseudomonadota</taxon>
        <taxon>Gammaproteobacteria</taxon>
        <taxon>Vibrionales</taxon>
        <taxon>Vibrionaceae</taxon>
        <taxon>Vibrio</taxon>
    </lineage>
</organism>
<dbReference type="AlphaFoldDB" id="A0A454CRL3"/>
<proteinExistence type="predicted"/>
<gene>
    <name evidence="1" type="ORF">VCHENC02_5103A</name>
</gene>